<dbReference type="RefSeq" id="XP_040679650.1">
    <property type="nucleotide sequence ID" value="XM_040822507.1"/>
</dbReference>
<protein>
    <submittedName>
        <fullName evidence="1">GTP-binding protein 2</fullName>
    </submittedName>
</protein>
<accession>A0A0B2WYB0</accession>
<organism evidence="1 2">
    <name type="scientific">Metarhizium album (strain ARSEF 1941)</name>
    <dbReference type="NCBI Taxonomy" id="1081103"/>
    <lineage>
        <taxon>Eukaryota</taxon>
        <taxon>Fungi</taxon>
        <taxon>Dikarya</taxon>
        <taxon>Ascomycota</taxon>
        <taxon>Pezizomycotina</taxon>
        <taxon>Sordariomycetes</taxon>
        <taxon>Hypocreomycetidae</taxon>
        <taxon>Hypocreales</taxon>
        <taxon>Clavicipitaceae</taxon>
        <taxon>Metarhizium</taxon>
    </lineage>
</organism>
<dbReference type="PANTHER" id="PTHR43721:SF30">
    <property type="entry name" value="TR-TYPE G DOMAIN-CONTAINING PROTEIN"/>
    <property type="match status" value="1"/>
</dbReference>
<keyword evidence="2" id="KW-1185">Reference proteome</keyword>
<sequence length="401" mass="42717">MIKILATIKDAKRIPKILQPDQIQHDDLQDIPGDDLAKANAVVKSMAECESLTSYVPIILTSAVKGIGIGLLHALLANLPLPPTPTPRDYVGIALNPEQPQSLFHIDDTFSLPGSYGALATDTCQLKKRGVVVSGYVRFGGFSVGGRIVLGPFHPEEEESQGLGLAVDNRPAVRAYGLSISHPSSVDLARMAMKNAVSASAVSGEWHKAQIVSIRNLRLPVRTLEAGQAGSVGLVFERPVTSSGEPLTELPRVRRGMVLAVPSTHMLDSNLSLQAASGFTASFTEPAVCSLTPGSFINVYVASVKAAARVVRVSHDQSQLQPKATATGNDDIEDVFNLNADIDTGDATWDYKASWSGAVTLELLHGREWIELGSKVIILEGGSQDRSGLEGFVGKIVEIVD</sequence>
<dbReference type="STRING" id="1081103.A0A0B2WYB0"/>
<proteinExistence type="predicted"/>
<name>A0A0B2WYB0_METAS</name>
<reference evidence="1 2" key="1">
    <citation type="journal article" date="2014" name="Proc. Natl. Acad. Sci. U.S.A.">
        <title>Trajectory and genomic determinants of fungal-pathogen speciation and host adaptation.</title>
        <authorList>
            <person name="Hu X."/>
            <person name="Xiao G."/>
            <person name="Zheng P."/>
            <person name="Shang Y."/>
            <person name="Su Y."/>
            <person name="Zhang X."/>
            <person name="Liu X."/>
            <person name="Zhan S."/>
            <person name="St Leger R.J."/>
            <person name="Wang C."/>
        </authorList>
    </citation>
    <scope>NUCLEOTIDE SEQUENCE [LARGE SCALE GENOMIC DNA]</scope>
    <source>
        <strain evidence="1 2">ARSEF 1941</strain>
    </source>
</reference>
<gene>
    <name evidence="1" type="ORF">MAM_03708</name>
</gene>
<dbReference type="Proteomes" id="UP000030816">
    <property type="component" value="Unassembled WGS sequence"/>
</dbReference>
<dbReference type="HOGENOM" id="CLU_618244_0_0_1"/>
<dbReference type="PANTHER" id="PTHR43721">
    <property type="entry name" value="ELONGATION FACTOR TU-RELATED"/>
    <property type="match status" value="1"/>
</dbReference>
<dbReference type="GeneID" id="63738163"/>
<dbReference type="AlphaFoldDB" id="A0A0B2WYB0"/>
<dbReference type="EMBL" id="AZHE01000007">
    <property type="protein sequence ID" value="KHN98584.1"/>
    <property type="molecule type" value="Genomic_DNA"/>
</dbReference>
<dbReference type="InterPro" id="IPR050055">
    <property type="entry name" value="EF-Tu_GTPase"/>
</dbReference>
<dbReference type="OrthoDB" id="5342685at2759"/>
<dbReference type="GO" id="GO:0003746">
    <property type="term" value="F:translation elongation factor activity"/>
    <property type="evidence" value="ECO:0007669"/>
    <property type="project" value="TreeGrafter"/>
</dbReference>
<evidence type="ECO:0000313" key="2">
    <source>
        <dbReference type="Proteomes" id="UP000030816"/>
    </source>
</evidence>
<comment type="caution">
    <text evidence="1">The sequence shown here is derived from an EMBL/GenBank/DDBJ whole genome shotgun (WGS) entry which is preliminary data.</text>
</comment>
<evidence type="ECO:0000313" key="1">
    <source>
        <dbReference type="EMBL" id="KHN98584.1"/>
    </source>
</evidence>